<dbReference type="NCBIfam" id="NF046112">
    <property type="entry name" value="MSMEG_6209_Nter"/>
    <property type="match status" value="1"/>
</dbReference>
<evidence type="ECO:0000259" key="2">
    <source>
        <dbReference type="SMART" id="SM00226"/>
    </source>
</evidence>
<dbReference type="GO" id="GO:0046685">
    <property type="term" value="P:response to arsenic-containing substance"/>
    <property type="evidence" value="ECO:0007669"/>
    <property type="project" value="UniProtKB-KW"/>
</dbReference>
<evidence type="ECO:0000313" key="3">
    <source>
        <dbReference type="EMBL" id="GIG53800.1"/>
    </source>
</evidence>
<dbReference type="Pfam" id="PF01451">
    <property type="entry name" value="LMWPc"/>
    <property type="match status" value="1"/>
</dbReference>
<dbReference type="AlphaFoldDB" id="A0A919UJI1"/>
<dbReference type="InterPro" id="IPR036196">
    <property type="entry name" value="Ptyr_pPase_sf"/>
</dbReference>
<dbReference type="PANTHER" id="PTHR43428:SF1">
    <property type="entry name" value="ARSENATE REDUCTASE"/>
    <property type="match status" value="1"/>
</dbReference>
<reference evidence="3" key="1">
    <citation type="submission" date="2021-01" db="EMBL/GenBank/DDBJ databases">
        <title>Whole genome shotgun sequence of Demequina activiva NBRC 110675.</title>
        <authorList>
            <person name="Komaki H."/>
            <person name="Tamura T."/>
        </authorList>
    </citation>
    <scope>NUCLEOTIDE SEQUENCE</scope>
    <source>
        <strain evidence="3">NBRC 110675</strain>
    </source>
</reference>
<gene>
    <name evidence="3" type="ORF">Dac01nite_05520</name>
</gene>
<accession>A0A919UJI1</accession>
<comment type="caution">
    <text evidence="3">The sequence shown here is derived from an EMBL/GenBank/DDBJ whole genome shotgun (WGS) entry which is preliminary data.</text>
</comment>
<dbReference type="InterPro" id="IPR048716">
    <property type="entry name" value="Phosphatase-like_N"/>
</dbReference>
<dbReference type="CDD" id="cd16345">
    <property type="entry name" value="LMWP_ArsC"/>
    <property type="match status" value="1"/>
</dbReference>
<keyword evidence="4" id="KW-1185">Reference proteome</keyword>
<proteinExistence type="predicted"/>
<protein>
    <submittedName>
        <fullName evidence="3">Arsenate reductase ArsC</fullName>
    </submittedName>
</protein>
<organism evidence="3 4">
    <name type="scientific">Demequina activiva</name>
    <dbReference type="NCBI Taxonomy" id="1582364"/>
    <lineage>
        <taxon>Bacteria</taxon>
        <taxon>Bacillati</taxon>
        <taxon>Actinomycetota</taxon>
        <taxon>Actinomycetes</taxon>
        <taxon>Micrococcales</taxon>
        <taxon>Demequinaceae</taxon>
        <taxon>Demequina</taxon>
    </lineage>
</organism>
<dbReference type="SMART" id="SM00226">
    <property type="entry name" value="LMWPc"/>
    <property type="match status" value="1"/>
</dbReference>
<sequence length="228" mass="25078">MTDPLHRFRSLSIDQSYALEIAAKQLESEFVGTFNRETIEQFLRSSYDEFASRATVPNYLPLLAERFARQRLHALSRVEAEHHDGTPVVLFLCVHNAGKSQMALGFFEAMAGTRAIGWSGGSEPGTALNEHSVAAMREVGIDISGEFPKPWTEETLKAADVVVTMGCGDACPVYPGKRYLDWEFDALPGTSIENVRPVRDEIERRVAALLAELGVEPAALPGRDRASA</sequence>
<evidence type="ECO:0000313" key="4">
    <source>
        <dbReference type="Proteomes" id="UP000652354"/>
    </source>
</evidence>
<dbReference type="EMBL" id="BONR01000001">
    <property type="protein sequence ID" value="GIG53800.1"/>
    <property type="molecule type" value="Genomic_DNA"/>
</dbReference>
<dbReference type="PANTHER" id="PTHR43428">
    <property type="entry name" value="ARSENATE REDUCTASE"/>
    <property type="match status" value="1"/>
</dbReference>
<name>A0A919UJI1_9MICO</name>
<dbReference type="Proteomes" id="UP000652354">
    <property type="component" value="Unassembled WGS sequence"/>
</dbReference>
<feature type="domain" description="Phosphotyrosine protein phosphatase I" evidence="2">
    <location>
        <begin position="87"/>
        <end position="212"/>
    </location>
</feature>
<dbReference type="InterPro" id="IPR023485">
    <property type="entry name" value="Ptyr_pPase"/>
</dbReference>
<keyword evidence="1" id="KW-0059">Arsenical resistance</keyword>
<dbReference type="Gene3D" id="3.40.50.2300">
    <property type="match status" value="1"/>
</dbReference>
<dbReference type="RefSeq" id="WP_203653224.1">
    <property type="nucleotide sequence ID" value="NZ_BONR01000001.1"/>
</dbReference>
<dbReference type="Gene3D" id="1.10.8.1060">
    <property type="entry name" value="Corynebacterium glutamicum thioredoxin-dependent arsenate reductase, N-terminal domain"/>
    <property type="match status" value="1"/>
</dbReference>
<evidence type="ECO:0000256" key="1">
    <source>
        <dbReference type="ARBA" id="ARBA00022849"/>
    </source>
</evidence>
<dbReference type="Pfam" id="PF21234">
    <property type="entry name" value="Phosphatase-like_N"/>
    <property type="match status" value="1"/>
</dbReference>
<dbReference type="SUPFAM" id="SSF52788">
    <property type="entry name" value="Phosphotyrosine protein phosphatases I"/>
    <property type="match status" value="1"/>
</dbReference>